<dbReference type="GO" id="GO:0042073">
    <property type="term" value="P:intraciliary transport"/>
    <property type="evidence" value="ECO:0007669"/>
    <property type="project" value="InterPro"/>
</dbReference>
<dbReference type="GeneID" id="5013132"/>
<dbReference type="OrthoDB" id="2119217at2759"/>
<reference evidence="1 2" key="1">
    <citation type="journal article" date="2006" name="Nature">
        <title>Global trends of whole-genome duplications revealed by the ciliate Paramecium tetraurelia.</title>
        <authorList>
            <consortium name="Genoscope"/>
            <person name="Aury J.-M."/>
            <person name="Jaillon O."/>
            <person name="Duret L."/>
            <person name="Noel B."/>
            <person name="Jubin C."/>
            <person name="Porcel B.M."/>
            <person name="Segurens B."/>
            <person name="Daubin V."/>
            <person name="Anthouard V."/>
            <person name="Aiach N."/>
            <person name="Arnaiz O."/>
            <person name="Billaut A."/>
            <person name="Beisson J."/>
            <person name="Blanc I."/>
            <person name="Bouhouche K."/>
            <person name="Camara F."/>
            <person name="Duharcourt S."/>
            <person name="Guigo R."/>
            <person name="Gogendeau D."/>
            <person name="Katinka M."/>
            <person name="Keller A.-M."/>
            <person name="Kissmehl R."/>
            <person name="Klotz C."/>
            <person name="Koll F."/>
            <person name="Le Moue A."/>
            <person name="Lepere C."/>
            <person name="Malinsky S."/>
            <person name="Nowacki M."/>
            <person name="Nowak J.K."/>
            <person name="Plattner H."/>
            <person name="Poulain J."/>
            <person name="Ruiz F."/>
            <person name="Serrano V."/>
            <person name="Zagulski M."/>
            <person name="Dessen P."/>
            <person name="Betermier M."/>
            <person name="Weissenbach J."/>
            <person name="Scarpelli C."/>
            <person name="Schachter V."/>
            <person name="Sperling L."/>
            <person name="Meyer E."/>
            <person name="Cohen J."/>
            <person name="Wincker P."/>
        </authorList>
    </citation>
    <scope>NUCLEOTIDE SEQUENCE [LARGE SCALE GENOMIC DNA]</scope>
    <source>
        <strain evidence="1 2">Stock d4-2</strain>
    </source>
</reference>
<name>A0BN33_PARTE</name>
<keyword evidence="2" id="KW-1185">Reference proteome</keyword>
<protein>
    <submittedName>
        <fullName evidence="1">Uncharacterized protein</fullName>
    </submittedName>
</protein>
<sequence length="95" mass="11416">MCQIIRSCNQPIEKRQIRLIDERLCQSSKQRQKYHNKCNQKMLIKIQRKLQPVAEIHKKKQPPSVSYSNIMHDIEELMQLCHKKQKTKSKAPDYQ</sequence>
<dbReference type="InParanoid" id="A0BN33"/>
<dbReference type="Pfam" id="PF12317">
    <property type="entry name" value="IFT46_B_C"/>
    <property type="match status" value="1"/>
</dbReference>
<dbReference type="HOGENOM" id="CLU_2377292_0_0_1"/>
<accession>A0BN33</accession>
<organism evidence="1 2">
    <name type="scientific">Paramecium tetraurelia</name>
    <dbReference type="NCBI Taxonomy" id="5888"/>
    <lineage>
        <taxon>Eukaryota</taxon>
        <taxon>Sar</taxon>
        <taxon>Alveolata</taxon>
        <taxon>Ciliophora</taxon>
        <taxon>Intramacronucleata</taxon>
        <taxon>Oligohymenophorea</taxon>
        <taxon>Peniculida</taxon>
        <taxon>Parameciidae</taxon>
        <taxon>Paramecium</taxon>
    </lineage>
</organism>
<dbReference type="AlphaFoldDB" id="A0BN33"/>
<dbReference type="RefSeq" id="XP_001427348.1">
    <property type="nucleotide sequence ID" value="XM_001427311.1"/>
</dbReference>
<evidence type="ECO:0000313" key="2">
    <source>
        <dbReference type="Proteomes" id="UP000000600"/>
    </source>
</evidence>
<dbReference type="EMBL" id="CT868005">
    <property type="protein sequence ID" value="CAK59950.1"/>
    <property type="molecule type" value="Genomic_DNA"/>
</dbReference>
<dbReference type="KEGG" id="ptm:GSPATT00030588001"/>
<dbReference type="InterPro" id="IPR022088">
    <property type="entry name" value="Intraflagellar_transp_cmplxB"/>
</dbReference>
<evidence type="ECO:0000313" key="1">
    <source>
        <dbReference type="EMBL" id="CAK59950.1"/>
    </source>
</evidence>
<proteinExistence type="predicted"/>
<dbReference type="Proteomes" id="UP000000600">
    <property type="component" value="Unassembled WGS sequence"/>
</dbReference>
<gene>
    <name evidence="1" type="ORF">GSPATT00030588001</name>
</gene>
<dbReference type="GO" id="GO:0005929">
    <property type="term" value="C:cilium"/>
    <property type="evidence" value="ECO:0007669"/>
    <property type="project" value="GOC"/>
</dbReference>